<dbReference type="FunFam" id="1.10.10.60:FF:000141">
    <property type="entry name" value="TetR family transcriptional regulator"/>
    <property type="match status" value="1"/>
</dbReference>
<proteinExistence type="predicted"/>
<dbReference type="AlphaFoldDB" id="A0AA96RGV7"/>
<evidence type="ECO:0000256" key="3">
    <source>
        <dbReference type="ARBA" id="ARBA00023163"/>
    </source>
</evidence>
<dbReference type="PANTHER" id="PTHR42923:SF3">
    <property type="entry name" value="PROTOPORPHYRINOGEN OXIDASE"/>
    <property type="match status" value="1"/>
</dbReference>
<name>A0AA96RGV7_9BACL</name>
<keyword evidence="7" id="KW-1185">Reference proteome</keyword>
<dbReference type="InterPro" id="IPR009057">
    <property type="entry name" value="Homeodomain-like_sf"/>
</dbReference>
<protein>
    <submittedName>
        <fullName evidence="6">FAD-dependent oxidoreductase</fullName>
    </submittedName>
</protein>
<keyword evidence="1" id="KW-0805">Transcription regulation</keyword>
<dbReference type="Gene3D" id="1.10.357.10">
    <property type="entry name" value="Tetracycline Repressor, domain 2"/>
    <property type="match status" value="1"/>
</dbReference>
<dbReference type="InterPro" id="IPR036188">
    <property type="entry name" value="FAD/NAD-bd_sf"/>
</dbReference>
<dbReference type="InterPro" id="IPR001647">
    <property type="entry name" value="HTH_TetR"/>
</dbReference>
<dbReference type="PANTHER" id="PTHR42923">
    <property type="entry name" value="PROTOPORPHYRINOGEN OXIDASE"/>
    <property type="match status" value="1"/>
</dbReference>
<dbReference type="GO" id="GO:0003677">
    <property type="term" value="F:DNA binding"/>
    <property type="evidence" value="ECO:0007669"/>
    <property type="project" value="UniProtKB-UniRule"/>
</dbReference>
<evidence type="ECO:0000313" key="7">
    <source>
        <dbReference type="Proteomes" id="UP001305702"/>
    </source>
</evidence>
<dbReference type="PRINTS" id="PR00455">
    <property type="entry name" value="HTHTETR"/>
</dbReference>
<evidence type="ECO:0000256" key="4">
    <source>
        <dbReference type="PROSITE-ProRule" id="PRU00335"/>
    </source>
</evidence>
<evidence type="ECO:0000256" key="2">
    <source>
        <dbReference type="ARBA" id="ARBA00023125"/>
    </source>
</evidence>
<keyword evidence="2 4" id="KW-0238">DNA-binding</keyword>
<dbReference type="GO" id="GO:0016491">
    <property type="term" value="F:oxidoreductase activity"/>
    <property type="evidence" value="ECO:0007669"/>
    <property type="project" value="InterPro"/>
</dbReference>
<dbReference type="Pfam" id="PF01593">
    <property type="entry name" value="Amino_oxidase"/>
    <property type="match status" value="1"/>
</dbReference>
<dbReference type="Proteomes" id="UP001305702">
    <property type="component" value="Chromosome"/>
</dbReference>
<dbReference type="Pfam" id="PF00440">
    <property type="entry name" value="TetR_N"/>
    <property type="match status" value="1"/>
</dbReference>
<dbReference type="KEGG" id="paun:MJA45_10665"/>
<dbReference type="Gene3D" id="3.90.660.50">
    <property type="match status" value="1"/>
</dbReference>
<dbReference type="GO" id="GO:0045892">
    <property type="term" value="P:negative regulation of DNA-templated transcription"/>
    <property type="evidence" value="ECO:0007669"/>
    <property type="project" value="UniProtKB-ARBA"/>
</dbReference>
<dbReference type="SUPFAM" id="SSF46689">
    <property type="entry name" value="Homeodomain-like"/>
    <property type="match status" value="1"/>
</dbReference>
<dbReference type="Gene3D" id="3.50.50.60">
    <property type="entry name" value="FAD/NAD(P)-binding domain"/>
    <property type="match status" value="1"/>
</dbReference>
<reference evidence="6 7" key="1">
    <citation type="submission" date="2022-02" db="EMBL/GenBank/DDBJ databases">
        <title>Paenibacillus sp. MBLB1776 Whole Genome Shotgun Sequencing.</title>
        <authorList>
            <person name="Hwang C.Y."/>
            <person name="Cho E.-S."/>
            <person name="Seo M.-J."/>
        </authorList>
    </citation>
    <scope>NUCLEOTIDE SEQUENCE [LARGE SCALE GENOMIC DNA]</scope>
    <source>
        <strain evidence="6 7">MBLB1776</strain>
    </source>
</reference>
<dbReference type="RefSeq" id="WP_315607233.1">
    <property type="nucleotide sequence ID" value="NZ_CP130318.1"/>
</dbReference>
<dbReference type="PROSITE" id="PS50977">
    <property type="entry name" value="HTH_TETR_2"/>
    <property type="match status" value="1"/>
</dbReference>
<accession>A0AA96RGV7</accession>
<evidence type="ECO:0000313" key="6">
    <source>
        <dbReference type="EMBL" id="WNQ13452.1"/>
    </source>
</evidence>
<keyword evidence="3" id="KW-0804">Transcription</keyword>
<sequence>MKLMRSATRRKRELVIETALQLFIDKGYENVSVDDIIQSTGTSKGTFYHYFSSKEDLLREAGGRQLETVRQWAETPPSRVQSLEGHVNRLFLDLASAIGPNRKLIRSFVTLSLQDNTLFTGRKDPFRTLYESLQVWLPDPRKAELLVTAYLGTVLIWCAQEEADLVSMVRNNLSLVWSGLRSHPEPPLLETSYTKEETKMKVAVIGGGLAGLTAAAYLSESADIEGVLLERSPHLGGRAFTYEKNGFTLNYGAHAIYGLDRHKLTEMGNELGLSFSSKQVDKRKVMYSKNGQLTPAPLDFVNLIRTDLLSTMQKVRFVGEITAIIAQIHQLKNYETLGDYIAHSQADEDVKELWEHLVCSNFFISPEDARKVPGPVISEYYHNLFLSQRPVNYVLGSWAVITNQLRGKIETTGRWEIGLQEAVEEVRYADRKFILRTKHRELEFDKVIFAMPVQQVIKLLRGTAWEPFLAPYENNTPTEVMVYDVGLKEVVARPFNYISDMDNKMFISDVSATDHTLVPEGGQLLQGIAYLSDTFDSEEERKAYLDRKTEQMEGLFDRYYPGWRDAISVKRVSKKAMVASVKNISRNELLPTRVENVPFYFCGDGCTGKGELAERAFSSARTVAKLILDKK</sequence>
<dbReference type="InterPro" id="IPR050464">
    <property type="entry name" value="Zeta_carotene_desat/Oxidored"/>
</dbReference>
<dbReference type="InterPro" id="IPR002937">
    <property type="entry name" value="Amino_oxidase"/>
</dbReference>
<dbReference type="SUPFAM" id="SSF51905">
    <property type="entry name" value="FAD/NAD(P)-binding domain"/>
    <property type="match status" value="1"/>
</dbReference>
<feature type="DNA-binding region" description="H-T-H motif" evidence="4">
    <location>
        <begin position="32"/>
        <end position="51"/>
    </location>
</feature>
<feature type="domain" description="HTH tetR-type" evidence="5">
    <location>
        <begin position="9"/>
        <end position="69"/>
    </location>
</feature>
<dbReference type="EMBL" id="CP130318">
    <property type="protein sequence ID" value="WNQ13452.1"/>
    <property type="molecule type" value="Genomic_DNA"/>
</dbReference>
<gene>
    <name evidence="6" type="ORF">MJA45_10665</name>
</gene>
<evidence type="ECO:0000256" key="1">
    <source>
        <dbReference type="ARBA" id="ARBA00023015"/>
    </source>
</evidence>
<evidence type="ECO:0000259" key="5">
    <source>
        <dbReference type="PROSITE" id="PS50977"/>
    </source>
</evidence>
<organism evidence="6 7">
    <name type="scientific">Paenibacillus aurantius</name>
    <dbReference type="NCBI Taxonomy" id="2918900"/>
    <lineage>
        <taxon>Bacteria</taxon>
        <taxon>Bacillati</taxon>
        <taxon>Bacillota</taxon>
        <taxon>Bacilli</taxon>
        <taxon>Bacillales</taxon>
        <taxon>Paenibacillaceae</taxon>
        <taxon>Paenibacillus</taxon>
    </lineage>
</organism>